<dbReference type="GO" id="GO:0005773">
    <property type="term" value="C:vacuole"/>
    <property type="evidence" value="ECO:0000318"/>
    <property type="project" value="GO_Central"/>
</dbReference>
<comment type="similarity">
    <text evidence="2 7">Belongs to the battenin family.</text>
</comment>
<feature type="transmembrane region" description="Helical" evidence="7">
    <location>
        <begin position="81"/>
        <end position="102"/>
    </location>
</feature>
<keyword evidence="10" id="KW-1185">Reference proteome</keyword>
<feature type="transmembrane region" description="Helical" evidence="7">
    <location>
        <begin position="147"/>
        <end position="168"/>
    </location>
</feature>
<name>A7RKC3_NEMVE</name>
<sequence length="464" mass="52177">MEKSPSNRDKMREMLEYSSSDDYFRESEDEWSPLHSSPEQKRKEKTQRKMQNMSKYGCSFFFLGATLTASLALTICAAEDILSGTVYATGWVLVAAAAPSCLMKITFLCSSCLTNLSLVTKTLGMFIFMITGLLFLAFSVTRLDIRLIGVCFISAATGLGEMTLLVYAATKFQEVALSAYIAGTATGGVLSVLPYVGMTSWSSIKPRTAALVPVFWSLHLLIFAVMKTKKLTAELKGDSRIRQEIYQYESQEICVPFYQERLMQMWKSLHDFIMLFLVYFAVYFSLCGVLTTKVFSQAKDFGPREDFQHYVLSTILGEFLGRSFMSLLRSKTPGVNYKLPSVFGIIAVFLAVLFILSVWFSWISRIWVMFVVCFMQGVCSGIQASNSYHAIANRTHAEHAQFILTIAGLAESLGMMTAGLIGLHTEPAMREHCLESQYYANQNFCMTRIKDAKFWGLGREGQFR</sequence>
<evidence type="ECO:0000256" key="5">
    <source>
        <dbReference type="ARBA" id="ARBA00022989"/>
    </source>
</evidence>
<evidence type="ECO:0000313" key="10">
    <source>
        <dbReference type="Proteomes" id="UP000001593"/>
    </source>
</evidence>
<dbReference type="GO" id="GO:0005765">
    <property type="term" value="C:lysosomal membrane"/>
    <property type="evidence" value="ECO:0007669"/>
    <property type="project" value="UniProtKB-SubCell"/>
</dbReference>
<dbReference type="SUPFAM" id="SSF103473">
    <property type="entry name" value="MFS general substrate transporter"/>
    <property type="match status" value="1"/>
</dbReference>
<dbReference type="FunFam" id="1.20.1250.20:FF:001145">
    <property type="entry name" value="Battenin"/>
    <property type="match status" value="1"/>
</dbReference>
<dbReference type="OrthoDB" id="5965875at2759"/>
<comment type="subcellular location">
    <subcellularLocation>
        <location evidence="1">Endomembrane system</location>
        <topology evidence="1">Multi-pass membrane protein</topology>
    </subcellularLocation>
    <subcellularLocation>
        <location evidence="7">Lysosome membrane</location>
        <topology evidence="7">Multi-pass membrane protein</topology>
    </subcellularLocation>
</comment>
<accession>A7RKC3</accession>
<feature type="transmembrane region" description="Helical" evidence="7">
    <location>
        <begin position="123"/>
        <end position="141"/>
    </location>
</feature>
<dbReference type="eggNOG" id="KOG3880">
    <property type="taxonomic scope" value="Eukaryota"/>
</dbReference>
<dbReference type="InterPro" id="IPR036259">
    <property type="entry name" value="MFS_trans_sf"/>
</dbReference>
<keyword evidence="3" id="KW-0813">Transport</keyword>
<evidence type="ECO:0000256" key="2">
    <source>
        <dbReference type="ARBA" id="ARBA00007467"/>
    </source>
</evidence>
<keyword evidence="5 7" id="KW-1133">Transmembrane helix</keyword>
<evidence type="ECO:0000256" key="4">
    <source>
        <dbReference type="ARBA" id="ARBA00022692"/>
    </source>
</evidence>
<protein>
    <recommendedName>
        <fullName evidence="7">Battenin</fullName>
    </recommendedName>
</protein>
<dbReference type="PRINTS" id="PR01315">
    <property type="entry name" value="BATTENIN"/>
</dbReference>
<feature type="transmembrane region" description="Helical" evidence="7">
    <location>
        <begin position="208"/>
        <end position="226"/>
    </location>
</feature>
<keyword evidence="7" id="KW-0458">Lysosome</keyword>
<feature type="transmembrane region" description="Helical" evidence="7">
    <location>
        <begin position="175"/>
        <end position="196"/>
    </location>
</feature>
<feature type="transmembrane region" description="Helical" evidence="7">
    <location>
        <begin position="272"/>
        <end position="295"/>
    </location>
</feature>
<evidence type="ECO:0000256" key="3">
    <source>
        <dbReference type="ARBA" id="ARBA00022448"/>
    </source>
</evidence>
<dbReference type="Proteomes" id="UP000001593">
    <property type="component" value="Unassembled WGS sequence"/>
</dbReference>
<dbReference type="Gene3D" id="1.20.1250.20">
    <property type="entry name" value="MFS general substrate transporter like domains"/>
    <property type="match status" value="1"/>
</dbReference>
<feature type="region of interest" description="Disordered" evidence="8">
    <location>
        <begin position="28"/>
        <end position="48"/>
    </location>
</feature>
<evidence type="ECO:0000256" key="7">
    <source>
        <dbReference type="RuleBase" id="RU361113"/>
    </source>
</evidence>
<proteinExistence type="inferred from homology"/>
<dbReference type="Pfam" id="PF02487">
    <property type="entry name" value="CLN3"/>
    <property type="match status" value="1"/>
</dbReference>
<dbReference type="KEGG" id="nve:5520450"/>
<dbReference type="EMBL" id="DS469515">
    <property type="protein sequence ID" value="EDO48225.1"/>
    <property type="molecule type" value="Genomic_DNA"/>
</dbReference>
<dbReference type="PhylomeDB" id="A7RKC3"/>
<feature type="transmembrane region" description="Helical" evidence="7">
    <location>
        <begin position="366"/>
        <end position="384"/>
    </location>
</feature>
<gene>
    <name evidence="9" type="ORF">NEMVEDRAFT_v1g238909</name>
</gene>
<dbReference type="AlphaFoldDB" id="A7RKC3"/>
<dbReference type="GO" id="GO:0012505">
    <property type="term" value="C:endomembrane system"/>
    <property type="evidence" value="ECO:0007669"/>
    <property type="project" value="UniProtKB-SubCell"/>
</dbReference>
<reference evidence="9 10" key="1">
    <citation type="journal article" date="2007" name="Science">
        <title>Sea anemone genome reveals ancestral eumetazoan gene repertoire and genomic organization.</title>
        <authorList>
            <person name="Putnam N.H."/>
            <person name="Srivastava M."/>
            <person name="Hellsten U."/>
            <person name="Dirks B."/>
            <person name="Chapman J."/>
            <person name="Salamov A."/>
            <person name="Terry A."/>
            <person name="Shapiro H."/>
            <person name="Lindquist E."/>
            <person name="Kapitonov V.V."/>
            <person name="Jurka J."/>
            <person name="Genikhovich G."/>
            <person name="Grigoriev I.V."/>
            <person name="Lucas S.M."/>
            <person name="Steele R.E."/>
            <person name="Finnerty J.R."/>
            <person name="Technau U."/>
            <person name="Martindale M.Q."/>
            <person name="Rokhsar D.S."/>
        </authorList>
    </citation>
    <scope>NUCLEOTIDE SEQUENCE [LARGE SCALE GENOMIC DNA]</scope>
    <source>
        <strain evidence="10">CH2 X CH6</strain>
    </source>
</reference>
<dbReference type="GO" id="GO:0051453">
    <property type="term" value="P:regulation of intracellular pH"/>
    <property type="evidence" value="ECO:0000318"/>
    <property type="project" value="GO_Central"/>
</dbReference>
<keyword evidence="4 7" id="KW-0812">Transmembrane</keyword>
<dbReference type="PANTHER" id="PTHR10981:SF0">
    <property type="entry name" value="BATTENIN"/>
    <property type="match status" value="1"/>
</dbReference>
<keyword evidence="6 7" id="KW-0472">Membrane</keyword>
<feature type="transmembrane region" description="Helical" evidence="7">
    <location>
        <begin position="56"/>
        <end position="75"/>
    </location>
</feature>
<dbReference type="PANTHER" id="PTHR10981">
    <property type="entry name" value="BATTENIN"/>
    <property type="match status" value="1"/>
</dbReference>
<feature type="transmembrane region" description="Helical" evidence="7">
    <location>
        <begin position="340"/>
        <end position="360"/>
    </location>
</feature>
<evidence type="ECO:0000256" key="6">
    <source>
        <dbReference type="ARBA" id="ARBA00023136"/>
    </source>
</evidence>
<evidence type="ECO:0000313" key="9">
    <source>
        <dbReference type="EMBL" id="EDO48225.1"/>
    </source>
</evidence>
<evidence type="ECO:0000256" key="1">
    <source>
        <dbReference type="ARBA" id="ARBA00004127"/>
    </source>
</evidence>
<dbReference type="InterPro" id="IPR003492">
    <property type="entry name" value="Battenin_disease_Cln3"/>
</dbReference>
<dbReference type="HOGENOM" id="CLU_029663_2_0_1"/>
<organism evidence="9 10">
    <name type="scientific">Nematostella vectensis</name>
    <name type="common">Starlet sea anemone</name>
    <dbReference type="NCBI Taxonomy" id="45351"/>
    <lineage>
        <taxon>Eukaryota</taxon>
        <taxon>Metazoa</taxon>
        <taxon>Cnidaria</taxon>
        <taxon>Anthozoa</taxon>
        <taxon>Hexacorallia</taxon>
        <taxon>Actiniaria</taxon>
        <taxon>Edwardsiidae</taxon>
        <taxon>Nematostella</taxon>
    </lineage>
</organism>
<dbReference type="InParanoid" id="A7RKC3"/>
<evidence type="ECO:0000256" key="8">
    <source>
        <dbReference type="SAM" id="MobiDB-lite"/>
    </source>
</evidence>